<dbReference type="OrthoDB" id="2625033at2"/>
<comment type="caution">
    <text evidence="1">The sequence shown here is derived from an EMBL/GenBank/DDBJ whole genome shotgun (WGS) entry which is preliminary data.</text>
</comment>
<proteinExistence type="predicted"/>
<evidence type="ECO:0000313" key="2">
    <source>
        <dbReference type="Proteomes" id="UP000028123"/>
    </source>
</evidence>
<gene>
    <name evidence="1" type="ORF">ET33_17710</name>
</gene>
<evidence type="ECO:0000313" key="1">
    <source>
        <dbReference type="EMBL" id="KEQ23196.1"/>
    </source>
</evidence>
<organism evidence="1 2">
    <name type="scientific">Paenibacillus tyrfis</name>
    <dbReference type="NCBI Taxonomy" id="1501230"/>
    <lineage>
        <taxon>Bacteria</taxon>
        <taxon>Bacillati</taxon>
        <taxon>Bacillota</taxon>
        <taxon>Bacilli</taxon>
        <taxon>Bacillales</taxon>
        <taxon>Paenibacillaceae</taxon>
        <taxon>Paenibacillus</taxon>
    </lineage>
</organism>
<dbReference type="Proteomes" id="UP000028123">
    <property type="component" value="Unassembled WGS sequence"/>
</dbReference>
<dbReference type="AlphaFoldDB" id="A0A081NXM3"/>
<keyword evidence="2" id="KW-1185">Reference proteome</keyword>
<name>A0A081NXM3_9BACL</name>
<protein>
    <submittedName>
        <fullName evidence="1">Uncharacterized protein</fullName>
    </submittedName>
</protein>
<dbReference type="RefSeq" id="WP_036689256.1">
    <property type="nucleotide sequence ID" value="NZ_JNVM01000024.1"/>
</dbReference>
<accession>A0A081NXM3</accession>
<reference evidence="1 2" key="1">
    <citation type="submission" date="2014-06" db="EMBL/GenBank/DDBJ databases">
        <title>Draft genome sequence of Paenibacillus sp. MSt1.</title>
        <authorList>
            <person name="Aw Y.K."/>
            <person name="Ong K.S."/>
            <person name="Gan H.M."/>
            <person name="Lee S.M."/>
        </authorList>
    </citation>
    <scope>NUCLEOTIDE SEQUENCE [LARGE SCALE GENOMIC DNA]</scope>
    <source>
        <strain evidence="1 2">MSt1</strain>
    </source>
</reference>
<sequence length="188" mass="20268">MTFMLLEHSARPLRLQGNKITAATVIPLSKARLSAGDYVGATSGLIIRLISCSGHLTPGPEAKDAFYLSNATPATLDEAAAGAQDGEVFVPTHGTWRIQRLLAEGIKPLHWPDSLDDYWITVSFVQNHLVRGCGWLRKTGATGEMILVNGELTNGSSITVTGMKTLRQATVECECRDFALVEVNSIST</sequence>
<dbReference type="EMBL" id="JNVM01000024">
    <property type="protein sequence ID" value="KEQ23196.1"/>
    <property type="molecule type" value="Genomic_DNA"/>
</dbReference>